<dbReference type="InterPro" id="IPR003718">
    <property type="entry name" value="OsmC/Ohr_fam"/>
</dbReference>
<dbReference type="AlphaFoldDB" id="A0A0K0Y8H3"/>
<dbReference type="KEGG" id="otm:OSB_26770"/>
<reference evidence="1 2" key="1">
    <citation type="journal article" date="2015" name="Genome Announc.">
        <title>Closed Genome Sequence of Octadecabacter temperatus SB1, the First Mesophilic Species of the Genus Octadecabacter.</title>
        <authorList>
            <person name="Voget S."/>
            <person name="Billerbeck S."/>
            <person name="Simon M."/>
            <person name="Daniel R."/>
        </authorList>
    </citation>
    <scope>NUCLEOTIDE SEQUENCE [LARGE SCALE GENOMIC DNA]</scope>
    <source>
        <strain evidence="1 2">SB1</strain>
    </source>
</reference>
<dbReference type="Pfam" id="PF02566">
    <property type="entry name" value="OsmC"/>
    <property type="match status" value="1"/>
</dbReference>
<gene>
    <name evidence="1" type="ORF">OSB_26770</name>
</gene>
<evidence type="ECO:0000313" key="1">
    <source>
        <dbReference type="EMBL" id="AKS47201.1"/>
    </source>
</evidence>
<dbReference type="Proteomes" id="UP000067444">
    <property type="component" value="Chromosome"/>
</dbReference>
<organism evidence="1 2">
    <name type="scientific">Octadecabacter temperatus</name>
    <dbReference type="NCBI Taxonomy" id="1458307"/>
    <lineage>
        <taxon>Bacteria</taxon>
        <taxon>Pseudomonadati</taxon>
        <taxon>Pseudomonadota</taxon>
        <taxon>Alphaproteobacteria</taxon>
        <taxon>Rhodobacterales</taxon>
        <taxon>Roseobacteraceae</taxon>
        <taxon>Octadecabacter</taxon>
    </lineage>
</organism>
<accession>A0A0K0Y8H3</accession>
<dbReference type="PANTHER" id="PTHR35368:SF1">
    <property type="entry name" value="HYDROPEROXIDE REDUCTASE"/>
    <property type="match status" value="1"/>
</dbReference>
<keyword evidence="2" id="KW-1185">Reference proteome</keyword>
<dbReference type="InterPro" id="IPR036102">
    <property type="entry name" value="OsmC/Ohrsf"/>
</dbReference>
<dbReference type="OrthoDB" id="1433018at2"/>
<name>A0A0K0Y8H3_9RHOB</name>
<dbReference type="RefSeq" id="WP_049835428.1">
    <property type="nucleotide sequence ID" value="NZ_CP012160.1"/>
</dbReference>
<dbReference type="InterPro" id="IPR052924">
    <property type="entry name" value="OsmC/Ohr_hydroprdx_reductase"/>
</dbReference>
<protein>
    <submittedName>
        <fullName evidence="1">OsmC-like protein</fullName>
    </submittedName>
</protein>
<dbReference type="SUPFAM" id="SSF82784">
    <property type="entry name" value="OsmC-like"/>
    <property type="match status" value="1"/>
</dbReference>
<dbReference type="PANTHER" id="PTHR35368">
    <property type="entry name" value="HYDROPEROXIDE REDUCTASE"/>
    <property type="match status" value="1"/>
</dbReference>
<dbReference type="STRING" id="1458307.OSB_26770"/>
<sequence length="161" mass="17434">MSTVKEKPIWKFTVTGRQTSNTQSVAEARGKSAIIDEPIQRGGTDEGPMPVEYVFMGLVGCTHVISNKLAAANGITFTSMDIDISVTMDSHGTRLINPIDVPFPSVTLNINAEFDGPREGAVKVSEVLREYCAVSKMLQESGTVVFENWTLNGETVPQVQG</sequence>
<evidence type="ECO:0000313" key="2">
    <source>
        <dbReference type="Proteomes" id="UP000067444"/>
    </source>
</evidence>
<dbReference type="InterPro" id="IPR015946">
    <property type="entry name" value="KH_dom-like_a/b"/>
</dbReference>
<proteinExistence type="predicted"/>
<dbReference type="Gene3D" id="3.30.300.20">
    <property type="match status" value="1"/>
</dbReference>
<dbReference type="EMBL" id="CP012160">
    <property type="protein sequence ID" value="AKS47201.1"/>
    <property type="molecule type" value="Genomic_DNA"/>
</dbReference>